<dbReference type="InterPro" id="IPR012337">
    <property type="entry name" value="RNaseH-like_sf"/>
</dbReference>
<evidence type="ECO:0000259" key="1">
    <source>
        <dbReference type="Pfam" id="PF13456"/>
    </source>
</evidence>
<dbReference type="InterPro" id="IPR036397">
    <property type="entry name" value="RNaseH_sf"/>
</dbReference>
<dbReference type="PANTHER" id="PTHR47723">
    <property type="entry name" value="OS05G0353850 PROTEIN"/>
    <property type="match status" value="1"/>
</dbReference>
<dbReference type="RefSeq" id="XP_015087101.1">
    <property type="nucleotide sequence ID" value="XM_015231615.1"/>
</dbReference>
<name>A0ABM1HL55_SOLPN</name>
<sequence length="140" mass="16076">MAFAAALGTGTNNKAEMEAAIFGLTWAFELGYRNIVLELDLKLVVKLMNQQAAPQWNILAQLDRIQKLMSQTQKFKCSHVYREANGVADALSKHSHQTGSPQIYFSQHQLPMATREYYQMDLMEMPNFRRKKTKKIKEPP</sequence>
<dbReference type="InterPro" id="IPR053151">
    <property type="entry name" value="RNase_H-like"/>
</dbReference>
<organism evidence="2 3">
    <name type="scientific">Solanum pennellii</name>
    <name type="common">Tomato</name>
    <name type="synonym">Lycopersicon pennellii</name>
    <dbReference type="NCBI Taxonomy" id="28526"/>
    <lineage>
        <taxon>Eukaryota</taxon>
        <taxon>Viridiplantae</taxon>
        <taxon>Streptophyta</taxon>
        <taxon>Embryophyta</taxon>
        <taxon>Tracheophyta</taxon>
        <taxon>Spermatophyta</taxon>
        <taxon>Magnoliopsida</taxon>
        <taxon>eudicotyledons</taxon>
        <taxon>Gunneridae</taxon>
        <taxon>Pentapetalae</taxon>
        <taxon>asterids</taxon>
        <taxon>lamiids</taxon>
        <taxon>Solanales</taxon>
        <taxon>Solanaceae</taxon>
        <taxon>Solanoideae</taxon>
        <taxon>Solaneae</taxon>
        <taxon>Solanum</taxon>
        <taxon>Solanum subgen. Lycopersicon</taxon>
    </lineage>
</organism>
<evidence type="ECO:0000313" key="2">
    <source>
        <dbReference type="Proteomes" id="UP000694930"/>
    </source>
</evidence>
<dbReference type="SUPFAM" id="SSF53098">
    <property type="entry name" value="Ribonuclease H-like"/>
    <property type="match status" value="1"/>
</dbReference>
<dbReference type="PANTHER" id="PTHR47723:SF7">
    <property type="entry name" value="RNASE H FAMILY PROTEIN"/>
    <property type="match status" value="1"/>
</dbReference>
<feature type="domain" description="RNase H type-1" evidence="1">
    <location>
        <begin position="7"/>
        <end position="94"/>
    </location>
</feature>
<accession>A0ABM1HL55</accession>
<dbReference type="InterPro" id="IPR002156">
    <property type="entry name" value="RNaseH_domain"/>
</dbReference>
<dbReference type="Pfam" id="PF13456">
    <property type="entry name" value="RVT_3"/>
    <property type="match status" value="1"/>
</dbReference>
<reference evidence="3" key="2">
    <citation type="submission" date="2025-08" db="UniProtKB">
        <authorList>
            <consortium name="RefSeq"/>
        </authorList>
    </citation>
    <scope>IDENTIFICATION</scope>
</reference>
<dbReference type="Gene3D" id="3.30.420.10">
    <property type="entry name" value="Ribonuclease H-like superfamily/Ribonuclease H"/>
    <property type="match status" value="1"/>
</dbReference>
<proteinExistence type="predicted"/>
<keyword evidence="2" id="KW-1185">Reference proteome</keyword>
<protein>
    <submittedName>
        <fullName evidence="3">Uncharacterized protein LOC107030273</fullName>
    </submittedName>
</protein>
<reference evidence="2" key="1">
    <citation type="journal article" date="2014" name="Nat. Genet.">
        <title>The genome of the stress-tolerant wild tomato species Solanum pennellii.</title>
        <authorList>
            <person name="Bolger A."/>
            <person name="Scossa F."/>
            <person name="Bolger M.E."/>
            <person name="Lanz C."/>
            <person name="Maumus F."/>
            <person name="Tohge T."/>
            <person name="Quesneville H."/>
            <person name="Alseekh S."/>
            <person name="Sorensen I."/>
            <person name="Lichtenstein G."/>
            <person name="Fich E.A."/>
            <person name="Conte M."/>
            <person name="Keller H."/>
            <person name="Schneeberger K."/>
            <person name="Schwacke R."/>
            <person name="Ofner I."/>
            <person name="Vrebalov J."/>
            <person name="Xu Y."/>
            <person name="Osorio S."/>
            <person name="Aflitos S.A."/>
            <person name="Schijlen E."/>
            <person name="Jimenez-Gomez J.M."/>
            <person name="Ryngajllo M."/>
            <person name="Kimura S."/>
            <person name="Kumar R."/>
            <person name="Koenig D."/>
            <person name="Headland L.R."/>
            <person name="Maloof J.N."/>
            <person name="Sinha N."/>
            <person name="van Ham R.C."/>
            <person name="Lankhorst R.K."/>
            <person name="Mao L."/>
            <person name="Vogel A."/>
            <person name="Arsova B."/>
            <person name="Panstruga R."/>
            <person name="Fei Z."/>
            <person name="Rose J.K."/>
            <person name="Zamir D."/>
            <person name="Carrari F."/>
            <person name="Giovannoni J.J."/>
            <person name="Weigel D."/>
            <person name="Usadel B."/>
            <person name="Fernie A.R."/>
        </authorList>
    </citation>
    <scope>NUCLEOTIDE SEQUENCE [LARGE SCALE GENOMIC DNA]</scope>
    <source>
        <strain evidence="2">cv. LA0716</strain>
    </source>
</reference>
<dbReference type="Proteomes" id="UP000694930">
    <property type="component" value="Chromosome 9"/>
</dbReference>
<evidence type="ECO:0000313" key="3">
    <source>
        <dbReference type="RefSeq" id="XP_015087101.1"/>
    </source>
</evidence>
<dbReference type="GeneID" id="107030273"/>
<dbReference type="InterPro" id="IPR044730">
    <property type="entry name" value="RNase_H-like_dom_plant"/>
</dbReference>
<gene>
    <name evidence="3" type="primary">LOC107030273</name>
</gene>
<dbReference type="CDD" id="cd06222">
    <property type="entry name" value="RNase_H_like"/>
    <property type="match status" value="1"/>
</dbReference>